<dbReference type="PIRSF" id="PIRSF014972">
    <property type="entry name" value="FlK"/>
    <property type="match status" value="1"/>
</dbReference>
<feature type="active site" evidence="1">
    <location>
        <position position="64"/>
    </location>
</feature>
<name>A0AAW9JYT2_CARML</name>
<evidence type="ECO:0000259" key="3">
    <source>
        <dbReference type="Pfam" id="PF22636"/>
    </source>
</evidence>
<feature type="domain" description="Fluoroacetyl-CoA-specific thioesterase-like" evidence="3">
    <location>
        <begin position="11"/>
        <end position="114"/>
    </location>
</feature>
<dbReference type="AlphaFoldDB" id="A0AAW9JYT2"/>
<dbReference type="Proteomes" id="UP001290462">
    <property type="component" value="Unassembled WGS sequence"/>
</dbReference>
<proteinExistence type="predicted"/>
<feature type="binding site" evidence="2">
    <location>
        <position position="57"/>
    </location>
    <ligand>
        <name>CoA</name>
        <dbReference type="ChEBI" id="CHEBI:57287"/>
    </ligand>
</feature>
<evidence type="ECO:0000256" key="1">
    <source>
        <dbReference type="PIRSR" id="PIRSR014972-1"/>
    </source>
</evidence>
<dbReference type="EMBL" id="JAVBVO010000005">
    <property type="protein sequence ID" value="MDZ5760449.1"/>
    <property type="molecule type" value="Genomic_DNA"/>
</dbReference>
<sequence length="122" mass="13471">MITKLSKTFIVKEKQTAIEMKSGDLAVLATPALVAMLEETAKDSILELLTEGETTVGIEVNLKHVRPSRISEEIQCEAELIEQTKNILRFTLKAFAGESIIAEGTHQRAIVNSEKFMAKLAK</sequence>
<evidence type="ECO:0000313" key="5">
    <source>
        <dbReference type="Proteomes" id="UP001290462"/>
    </source>
</evidence>
<reference evidence="4" key="1">
    <citation type="submission" date="2023-08" db="EMBL/GenBank/DDBJ databases">
        <title>Genomic characterization of piscicolin 126 produced by Carnobacterium maltaromaticum CM22 strain isolated from salmon (Salmo salar).</title>
        <authorList>
            <person name="Gonzalez-Gragera E."/>
            <person name="Garcia-Lopez J.D."/>
            <person name="Teso-Perez C."/>
            <person name="Gimenez-Hernandez I."/>
            <person name="Peralta-Sanchez J.M."/>
            <person name="Valdivia E."/>
            <person name="Montalban-Lopez M."/>
            <person name="Martin-Platero A.M."/>
            <person name="Banos A."/>
            <person name="Martinez-Bueno M."/>
        </authorList>
    </citation>
    <scope>NUCLEOTIDE SEQUENCE</scope>
    <source>
        <strain evidence="4">CM22</strain>
    </source>
</reference>
<dbReference type="PANTHER" id="PTHR36934">
    <property type="entry name" value="BLR0278 PROTEIN"/>
    <property type="match status" value="1"/>
</dbReference>
<evidence type="ECO:0000313" key="4">
    <source>
        <dbReference type="EMBL" id="MDZ5760449.1"/>
    </source>
</evidence>
<dbReference type="InterPro" id="IPR025540">
    <property type="entry name" value="FlK"/>
</dbReference>
<dbReference type="InterPro" id="IPR054485">
    <property type="entry name" value="FlK-like_dom"/>
</dbReference>
<feature type="binding site" evidence="2">
    <location>
        <position position="108"/>
    </location>
    <ligand>
        <name>substrate</name>
    </ligand>
</feature>
<feature type="binding site" evidence="2">
    <location>
        <position position="57"/>
    </location>
    <ligand>
        <name>substrate</name>
    </ligand>
</feature>
<dbReference type="InterPro" id="IPR029069">
    <property type="entry name" value="HotDog_dom_sf"/>
</dbReference>
<dbReference type="Pfam" id="PF22636">
    <property type="entry name" value="FlK"/>
    <property type="match status" value="1"/>
</dbReference>
<accession>A0AAW9JYT2</accession>
<protein>
    <submittedName>
        <fullName evidence="4">Hotdog domain-containing protein</fullName>
    </submittedName>
</protein>
<feature type="active site" evidence="1">
    <location>
        <position position="30"/>
    </location>
</feature>
<feature type="active site" evidence="1">
    <location>
        <position position="38"/>
    </location>
</feature>
<dbReference type="RefSeq" id="WP_033257152.1">
    <property type="nucleotide sequence ID" value="NZ_CAJGUR010000023.1"/>
</dbReference>
<evidence type="ECO:0000256" key="2">
    <source>
        <dbReference type="PIRSR" id="PIRSR014972-2"/>
    </source>
</evidence>
<gene>
    <name evidence="4" type="ORF">RAK27_17550</name>
</gene>
<dbReference type="Gene3D" id="3.10.129.10">
    <property type="entry name" value="Hotdog Thioesterase"/>
    <property type="match status" value="1"/>
</dbReference>
<organism evidence="4 5">
    <name type="scientific">Carnobacterium maltaromaticum</name>
    <name type="common">Carnobacterium piscicola</name>
    <dbReference type="NCBI Taxonomy" id="2751"/>
    <lineage>
        <taxon>Bacteria</taxon>
        <taxon>Bacillati</taxon>
        <taxon>Bacillota</taxon>
        <taxon>Bacilli</taxon>
        <taxon>Lactobacillales</taxon>
        <taxon>Carnobacteriaceae</taxon>
        <taxon>Carnobacterium</taxon>
    </lineage>
</organism>
<comment type="caution">
    <text evidence="4">The sequence shown here is derived from an EMBL/GenBank/DDBJ whole genome shotgun (WGS) entry which is preliminary data.</text>
</comment>
<dbReference type="PANTHER" id="PTHR36934:SF1">
    <property type="entry name" value="THIOESTERASE DOMAIN-CONTAINING PROTEIN"/>
    <property type="match status" value="1"/>
</dbReference>
<dbReference type="SUPFAM" id="SSF54637">
    <property type="entry name" value="Thioesterase/thiol ester dehydrase-isomerase"/>
    <property type="match status" value="1"/>
</dbReference>